<dbReference type="Proteomes" id="UP001187471">
    <property type="component" value="Unassembled WGS sequence"/>
</dbReference>
<name>A0AA88R5J7_9ASTE</name>
<dbReference type="PANTHER" id="PTHR36766">
    <property type="entry name" value="PLANT BROAD-SPECTRUM MILDEW RESISTANCE PROTEIN RPW8"/>
    <property type="match status" value="1"/>
</dbReference>
<evidence type="ECO:0000256" key="1">
    <source>
        <dbReference type="ARBA" id="ARBA00022821"/>
    </source>
</evidence>
<dbReference type="GO" id="GO:0043531">
    <property type="term" value="F:ADP binding"/>
    <property type="evidence" value="ECO:0007669"/>
    <property type="project" value="InterPro"/>
</dbReference>
<gene>
    <name evidence="3" type="ORF">RJ640_010784</name>
</gene>
<feature type="domain" description="NB-ARC" evidence="2">
    <location>
        <begin position="66"/>
        <end position="110"/>
    </location>
</feature>
<feature type="non-terminal residue" evidence="3">
    <location>
        <position position="211"/>
    </location>
</feature>
<keyword evidence="1" id="KW-0611">Plant defense</keyword>
<dbReference type="InterPro" id="IPR002182">
    <property type="entry name" value="NB-ARC"/>
</dbReference>
<dbReference type="GO" id="GO:0006952">
    <property type="term" value="P:defense response"/>
    <property type="evidence" value="ECO:0007669"/>
    <property type="project" value="UniProtKB-KW"/>
</dbReference>
<evidence type="ECO:0000259" key="2">
    <source>
        <dbReference type="Pfam" id="PF00931"/>
    </source>
</evidence>
<dbReference type="PANTHER" id="PTHR36766:SF70">
    <property type="entry name" value="DISEASE RESISTANCE PROTEIN RGA4"/>
    <property type="match status" value="1"/>
</dbReference>
<dbReference type="Pfam" id="PF00931">
    <property type="entry name" value="NB-ARC"/>
    <property type="match status" value="1"/>
</dbReference>
<sequence length="211" mass="23580">MAKSILFSIAEGVLKKLGSIGGPRDWTSMGSHQRAGRNKGNLKYSQSRALGCCGETCKEPSFWKTKQIIDLLMDVHGDVNVHVLLVVGLGGLGKTTLATMVYNDERITRQSQIVSTELFYQWMAHGSIELDDETRELSQALGTLTLYKIEKLPKDFGILTSLRCPQLASLPEGMRGLSTVKEIHIFRCLELSRRCQKESGHYWSKISHVPE</sequence>
<dbReference type="Gene3D" id="3.40.50.300">
    <property type="entry name" value="P-loop containing nucleotide triphosphate hydrolases"/>
    <property type="match status" value="1"/>
</dbReference>
<evidence type="ECO:0000313" key="3">
    <source>
        <dbReference type="EMBL" id="KAK2975725.1"/>
    </source>
</evidence>
<protein>
    <recommendedName>
        <fullName evidence="2">NB-ARC domain-containing protein</fullName>
    </recommendedName>
</protein>
<dbReference type="InterPro" id="IPR027417">
    <property type="entry name" value="P-loop_NTPase"/>
</dbReference>
<comment type="caution">
    <text evidence="3">The sequence shown here is derived from an EMBL/GenBank/DDBJ whole genome shotgun (WGS) entry which is preliminary data.</text>
</comment>
<reference evidence="3" key="1">
    <citation type="submission" date="2022-12" db="EMBL/GenBank/DDBJ databases">
        <title>Draft genome assemblies for two species of Escallonia (Escalloniales).</title>
        <authorList>
            <person name="Chanderbali A."/>
            <person name="Dervinis C."/>
            <person name="Anghel I."/>
            <person name="Soltis D."/>
            <person name="Soltis P."/>
            <person name="Zapata F."/>
        </authorList>
    </citation>
    <scope>NUCLEOTIDE SEQUENCE</scope>
    <source>
        <strain evidence="3">UCBG92.1500</strain>
        <tissue evidence="3">Leaf</tissue>
    </source>
</reference>
<proteinExistence type="predicted"/>
<dbReference type="AlphaFoldDB" id="A0AA88R5J7"/>
<evidence type="ECO:0000313" key="4">
    <source>
        <dbReference type="Proteomes" id="UP001187471"/>
    </source>
</evidence>
<dbReference type="EMBL" id="JAVXUO010002165">
    <property type="protein sequence ID" value="KAK2975725.1"/>
    <property type="molecule type" value="Genomic_DNA"/>
</dbReference>
<accession>A0AA88R5J7</accession>
<organism evidence="3 4">
    <name type="scientific">Escallonia rubra</name>
    <dbReference type="NCBI Taxonomy" id="112253"/>
    <lineage>
        <taxon>Eukaryota</taxon>
        <taxon>Viridiplantae</taxon>
        <taxon>Streptophyta</taxon>
        <taxon>Embryophyta</taxon>
        <taxon>Tracheophyta</taxon>
        <taxon>Spermatophyta</taxon>
        <taxon>Magnoliopsida</taxon>
        <taxon>eudicotyledons</taxon>
        <taxon>Gunneridae</taxon>
        <taxon>Pentapetalae</taxon>
        <taxon>asterids</taxon>
        <taxon>campanulids</taxon>
        <taxon>Escalloniales</taxon>
        <taxon>Escalloniaceae</taxon>
        <taxon>Escallonia</taxon>
    </lineage>
</organism>
<dbReference type="SUPFAM" id="SSF52540">
    <property type="entry name" value="P-loop containing nucleoside triphosphate hydrolases"/>
    <property type="match status" value="1"/>
</dbReference>
<keyword evidence="4" id="KW-1185">Reference proteome</keyword>